<comment type="similarity">
    <text evidence="2 10">Belongs to the cytochrome P450 family.</text>
</comment>
<dbReference type="EMBL" id="CAJNOV010002972">
    <property type="protein sequence ID" value="CAF1124458.1"/>
    <property type="molecule type" value="Genomic_DNA"/>
</dbReference>
<keyword evidence="3 9" id="KW-0349">Heme</keyword>
<evidence type="ECO:0000313" key="15">
    <source>
        <dbReference type="Proteomes" id="UP000663834"/>
    </source>
</evidence>
<dbReference type="InterPro" id="IPR017972">
    <property type="entry name" value="Cyt_P450_CS"/>
</dbReference>
<dbReference type="SUPFAM" id="SSF48264">
    <property type="entry name" value="Cytochrome P450"/>
    <property type="match status" value="1"/>
</dbReference>
<name>A0A815UCW1_9BILA</name>
<evidence type="ECO:0000313" key="14">
    <source>
        <dbReference type="EMBL" id="CAF4109256.1"/>
    </source>
</evidence>
<evidence type="ECO:0000313" key="13">
    <source>
        <dbReference type="EMBL" id="CAF1514505.1"/>
    </source>
</evidence>
<evidence type="ECO:0000256" key="4">
    <source>
        <dbReference type="ARBA" id="ARBA00022723"/>
    </source>
</evidence>
<evidence type="ECO:0000313" key="12">
    <source>
        <dbReference type="EMBL" id="CAF1124458.1"/>
    </source>
</evidence>
<evidence type="ECO:0000256" key="1">
    <source>
        <dbReference type="ARBA" id="ARBA00001971"/>
    </source>
</evidence>
<proteinExistence type="inferred from homology"/>
<dbReference type="OrthoDB" id="2789670at2759"/>
<evidence type="ECO:0000256" key="11">
    <source>
        <dbReference type="SAM" id="Phobius"/>
    </source>
</evidence>
<feature type="transmembrane region" description="Helical" evidence="11">
    <location>
        <begin position="6"/>
        <end position="26"/>
    </location>
</feature>
<dbReference type="FunFam" id="1.10.630.10:FF:000182">
    <property type="entry name" value="Cytochrome P450 3A4"/>
    <property type="match status" value="1"/>
</dbReference>
<dbReference type="Proteomes" id="UP000663855">
    <property type="component" value="Unassembled WGS sequence"/>
</dbReference>
<dbReference type="Gene3D" id="1.10.630.10">
    <property type="entry name" value="Cytochrome P450"/>
    <property type="match status" value="1"/>
</dbReference>
<dbReference type="EMBL" id="CAJOBH010008301">
    <property type="protein sequence ID" value="CAF4109256.1"/>
    <property type="molecule type" value="Genomic_DNA"/>
</dbReference>
<evidence type="ECO:0000256" key="9">
    <source>
        <dbReference type="PIRSR" id="PIRSR602401-1"/>
    </source>
</evidence>
<dbReference type="PRINTS" id="PR00385">
    <property type="entry name" value="P450"/>
</dbReference>
<dbReference type="InterPro" id="IPR001128">
    <property type="entry name" value="Cyt_P450"/>
</dbReference>
<keyword evidence="11" id="KW-0812">Transmembrane</keyword>
<dbReference type="GO" id="GO:0005506">
    <property type="term" value="F:iron ion binding"/>
    <property type="evidence" value="ECO:0007669"/>
    <property type="project" value="InterPro"/>
</dbReference>
<dbReference type="PANTHER" id="PTHR24302">
    <property type="entry name" value="CYTOCHROME P450 FAMILY 3"/>
    <property type="match status" value="1"/>
</dbReference>
<dbReference type="EMBL" id="CAJNOW010007473">
    <property type="protein sequence ID" value="CAF1514505.1"/>
    <property type="molecule type" value="Genomic_DNA"/>
</dbReference>
<dbReference type="GO" id="GO:0016705">
    <property type="term" value="F:oxidoreductase activity, acting on paired donors, with incorporation or reduction of molecular oxygen"/>
    <property type="evidence" value="ECO:0007669"/>
    <property type="project" value="InterPro"/>
</dbReference>
<keyword evidence="11" id="KW-1133">Transmembrane helix</keyword>
<dbReference type="PRINTS" id="PR00463">
    <property type="entry name" value="EP450I"/>
</dbReference>
<dbReference type="InterPro" id="IPR050705">
    <property type="entry name" value="Cytochrome_P450_3A"/>
</dbReference>
<keyword evidence="7 10" id="KW-0503">Monooxygenase</keyword>
<evidence type="ECO:0000256" key="10">
    <source>
        <dbReference type="RuleBase" id="RU000461"/>
    </source>
</evidence>
<keyword evidence="4 9" id="KW-0479">Metal-binding</keyword>
<dbReference type="InterPro" id="IPR036396">
    <property type="entry name" value="Cyt_P450_sf"/>
</dbReference>
<keyword evidence="6 9" id="KW-0408">Iron</keyword>
<dbReference type="InterPro" id="IPR002401">
    <property type="entry name" value="Cyt_P450_E_grp-I"/>
</dbReference>
<dbReference type="PANTHER" id="PTHR24302:SF15">
    <property type="entry name" value="FATTY-ACID PEROXYGENASE"/>
    <property type="match status" value="1"/>
</dbReference>
<evidence type="ECO:0000256" key="8">
    <source>
        <dbReference type="ARBA" id="ARBA00043906"/>
    </source>
</evidence>
<evidence type="ECO:0000256" key="2">
    <source>
        <dbReference type="ARBA" id="ARBA00010617"/>
    </source>
</evidence>
<reference evidence="13" key="1">
    <citation type="submission" date="2021-02" db="EMBL/GenBank/DDBJ databases">
        <authorList>
            <person name="Nowell W R."/>
        </authorList>
    </citation>
    <scope>NUCLEOTIDE SEQUENCE</scope>
</reference>
<protein>
    <recommendedName>
        <fullName evidence="16">Cytochrome P450</fullName>
    </recommendedName>
</protein>
<evidence type="ECO:0000256" key="3">
    <source>
        <dbReference type="ARBA" id="ARBA00022617"/>
    </source>
</evidence>
<accession>A0A815UCW1</accession>
<evidence type="ECO:0000256" key="7">
    <source>
        <dbReference type="ARBA" id="ARBA00023033"/>
    </source>
</evidence>
<dbReference type="Pfam" id="PF00067">
    <property type="entry name" value="p450"/>
    <property type="match status" value="1"/>
</dbReference>
<organism evidence="13 15">
    <name type="scientific">Rotaria magnacalcarata</name>
    <dbReference type="NCBI Taxonomy" id="392030"/>
    <lineage>
        <taxon>Eukaryota</taxon>
        <taxon>Metazoa</taxon>
        <taxon>Spiralia</taxon>
        <taxon>Gnathifera</taxon>
        <taxon>Rotifera</taxon>
        <taxon>Eurotatoria</taxon>
        <taxon>Bdelloidea</taxon>
        <taxon>Philodinida</taxon>
        <taxon>Philodinidae</taxon>
        <taxon>Rotaria</taxon>
    </lineage>
</organism>
<feature type="binding site" description="axial binding residue" evidence="9">
    <location>
        <position position="471"/>
    </location>
    <ligand>
        <name>heme</name>
        <dbReference type="ChEBI" id="CHEBI:30413"/>
    </ligand>
    <ligandPart>
        <name>Fe</name>
        <dbReference type="ChEBI" id="CHEBI:18248"/>
    </ligandPart>
</feature>
<dbReference type="PROSITE" id="PS00086">
    <property type="entry name" value="CYTOCHROME_P450"/>
    <property type="match status" value="1"/>
</dbReference>
<dbReference type="AlphaFoldDB" id="A0A815UCW1"/>
<dbReference type="GO" id="GO:0020037">
    <property type="term" value="F:heme binding"/>
    <property type="evidence" value="ECO:0007669"/>
    <property type="project" value="InterPro"/>
</dbReference>
<keyword evidence="5 10" id="KW-0560">Oxidoreductase</keyword>
<evidence type="ECO:0000256" key="6">
    <source>
        <dbReference type="ARBA" id="ARBA00023004"/>
    </source>
</evidence>
<evidence type="ECO:0000256" key="5">
    <source>
        <dbReference type="ARBA" id="ARBA00023002"/>
    </source>
</evidence>
<comment type="cofactor">
    <cofactor evidence="1 9">
        <name>heme</name>
        <dbReference type="ChEBI" id="CHEBI:30413"/>
    </cofactor>
</comment>
<gene>
    <name evidence="14" type="ORF">BYL167_LOCUS19513</name>
    <name evidence="12" type="ORF">CJN711_LOCUS8238</name>
    <name evidence="13" type="ORF">KQP761_LOCUS15340</name>
</gene>
<dbReference type="Proteomes" id="UP000681967">
    <property type="component" value="Unassembled WGS sequence"/>
</dbReference>
<dbReference type="Proteomes" id="UP000663834">
    <property type="component" value="Unassembled WGS sequence"/>
</dbReference>
<comment type="caution">
    <text evidence="13">The sequence shown here is derived from an EMBL/GenBank/DDBJ whole genome shotgun (WGS) entry which is preliminary data.</text>
</comment>
<evidence type="ECO:0008006" key="16">
    <source>
        <dbReference type="Google" id="ProtNLM"/>
    </source>
</evidence>
<keyword evidence="11" id="KW-0472">Membrane</keyword>
<dbReference type="GO" id="GO:0008395">
    <property type="term" value="F:steroid hydroxylase activity"/>
    <property type="evidence" value="ECO:0007669"/>
    <property type="project" value="TreeGrafter"/>
</dbReference>
<comment type="function">
    <text evidence="8">Cytochromes P450 are a group of heme-thiolate monooxygenases. They oxidize a variety of structurally unrelated compounds, including steroids, fatty acids, and xenobiotics.</text>
</comment>
<sequence length="538" mass="63151">MLLTSIFIVTIVCIIIFYFWTINRLYDYFKSRNIPGPLPRFFYGHNKEFWSTKTYSKQLQEWTRQYGSIYGLFEGTIPMYVVSDVDFLQEIYTKQFSSFHSRPISRIMRVENDGKIHLFRATGKRWRYQRDIINLMFSTVKLNSMVPLMNDCLSTMLKKLSFRTRNNNIEINIFDFYKRMTMDVICRCAFDINSNFQNTFHITNLNEFEELCETNTDQIPIFQLSNLMPFLAQPLHNFLFCLLAVRKKTAELIPTLRKYIREFPVVCLINRIYEIVDLRKKSLSKSNKSTDFLQFMIDTFIDDEITDDTVAQLRSKALNSDEIASNIFIFVAVGYETVSTTLAYCTYVLATKPDIQEKLFNEINQNLSDDIDNDSIDDVETNFSYLDMFVREVLRMFPITTKAMARECNITTTVCGHIIQKGCIIQPDIFSIHYNQDLWGPEDPNLFIPERHQRNRRSIASMSFGVGPRNCVAMKFALMEIKMCLIRLLRQSRVLPGEKLEQGFKCKERLIIQPDAIFIKLEKRKIEKYNSLSPGLVD</sequence>